<dbReference type="RefSeq" id="WP_075197882.1">
    <property type="nucleotide sequence ID" value="NZ_CP187984.1"/>
</dbReference>
<dbReference type="InterPro" id="IPR032675">
    <property type="entry name" value="LRR_dom_sf"/>
</dbReference>
<reference evidence="1" key="1">
    <citation type="submission" date="2016-12" db="EMBL/GenBank/DDBJ databases">
        <title>Analysis of the Molecular Diversity Among Cronobacter Species Isolated from Filth Flies Using a Pan Genomic DNA Microarray.</title>
        <authorList>
            <person name="Pava-Ripoll M."/>
            <person name="Tall B."/>
            <person name="Farber J."/>
            <person name="Fanning S."/>
            <person name="Lehner A."/>
            <person name="Stephan R."/>
            <person name="Pagotto F."/>
            <person name="Iverson C."/>
            <person name="Ziobro G."/>
            <person name="Miller A."/>
            <person name="Pearson R."/>
            <person name="Yan Q."/>
            <person name="Kim M."/>
            <person name="Jeong S."/>
            <person name="Park J."/>
            <person name="Jun S."/>
            <person name="Choi H."/>
            <person name="Chung T."/>
            <person name="Yoo Y."/>
            <person name="Park E."/>
            <person name="Hwang S."/>
            <person name="Lee B."/>
            <person name="Sathyamoorthy V."/>
            <person name="Carter L."/>
            <person name="Mammel M."/>
            <person name="Jackson S."/>
            <person name="Kothary M."/>
            <person name="Patel I."/>
            <person name="Grim C."/>
            <person name="Gopinath G."/>
            <person name="Gangiredla J."/>
            <person name="Chase H."/>
        </authorList>
    </citation>
    <scope>NUCLEOTIDE SEQUENCE [LARGE SCALE GENOMIC DNA]</scope>
    <source>
        <strain evidence="1">MOD1-Sh41s</strain>
    </source>
</reference>
<dbReference type="Gene3D" id="3.80.10.10">
    <property type="entry name" value="Ribonuclease Inhibitor"/>
    <property type="match status" value="1"/>
</dbReference>
<sequence length="305" mass="33533">MQQSKISAITYYYLPDKNKGYYCMGNKAACQHFAEEGAKIVPWSKDPEFDDGVVSLRLVLTDKNVKSLKGKPPQWLSGLSNLTFLQMPLELMVNIEPGDLPVGLKSLMLVHSETSDYSGPIAWRVLAESTALEALTLQNDFGSESCAAFTYASDFQMLNVSLLSYDSAKNGKLVTLIDNNKCFELISIDNITTDEISSNPVRNATGLSLIGVDKSIDLHSLEGLSNLEAIFINGAKCEIDCSVFDKMPKIKEVEVINSKKMANPAALLANRNIKNLVVVNCGNPFKKARSEVNPSDYDILDIDFS</sequence>
<dbReference type="SUPFAM" id="SSF52058">
    <property type="entry name" value="L domain-like"/>
    <property type="match status" value="1"/>
</dbReference>
<gene>
    <name evidence="1" type="ORF">BS411_06345</name>
</gene>
<comment type="caution">
    <text evidence="1">The sequence shown here is derived from an EMBL/GenBank/DDBJ whole genome shotgun (WGS) entry which is preliminary data.</text>
</comment>
<evidence type="ECO:0008006" key="2">
    <source>
        <dbReference type="Google" id="ProtNLM"/>
    </source>
</evidence>
<accession>A0A2T7B7R2</accession>
<dbReference type="OrthoDB" id="637965at2"/>
<proteinExistence type="predicted"/>
<dbReference type="AlphaFoldDB" id="A0A2T7B7R2"/>
<organism evidence="1">
    <name type="scientific">Cronobacter turicensis</name>
    <dbReference type="NCBI Taxonomy" id="413502"/>
    <lineage>
        <taxon>Bacteria</taxon>
        <taxon>Pseudomonadati</taxon>
        <taxon>Pseudomonadota</taxon>
        <taxon>Gammaproteobacteria</taxon>
        <taxon>Enterobacterales</taxon>
        <taxon>Enterobacteriaceae</taxon>
        <taxon>Cronobacter</taxon>
    </lineage>
</organism>
<protein>
    <recommendedName>
        <fullName evidence="2">Leucine-rich repeat domain-containing protein</fullName>
    </recommendedName>
</protein>
<evidence type="ECO:0000313" key="1">
    <source>
        <dbReference type="EMBL" id="PUX24051.1"/>
    </source>
</evidence>
<name>A0A2T7B7R2_9ENTR</name>
<dbReference type="EMBL" id="MSAG01000011">
    <property type="protein sequence ID" value="PUX24051.1"/>
    <property type="molecule type" value="Genomic_DNA"/>
</dbReference>